<dbReference type="InterPro" id="IPR056605">
    <property type="entry name" value="LTI65_LTI78_N"/>
</dbReference>
<dbReference type="GO" id="GO:0009737">
    <property type="term" value="P:response to abscisic acid"/>
    <property type="evidence" value="ECO:0007669"/>
    <property type="project" value="InterPro"/>
</dbReference>
<gene>
    <name evidence="4" type="ORF">K2173_015802</name>
</gene>
<proteinExistence type="predicted"/>
<feature type="region of interest" description="Disordered" evidence="1">
    <location>
        <begin position="338"/>
        <end position="374"/>
    </location>
</feature>
<dbReference type="InterPro" id="IPR037491">
    <property type="entry name" value="LTI78/LTI65"/>
</dbReference>
<dbReference type="Pfam" id="PF23399">
    <property type="entry name" value="LTI65_PGEED"/>
    <property type="match status" value="1"/>
</dbReference>
<feature type="domain" description="LTI65/LTI78 PGEED repeat" evidence="2">
    <location>
        <begin position="280"/>
        <end position="308"/>
    </location>
</feature>
<feature type="compositionally biased region" description="Basic and acidic residues" evidence="1">
    <location>
        <begin position="116"/>
        <end position="125"/>
    </location>
</feature>
<evidence type="ECO:0000256" key="1">
    <source>
        <dbReference type="SAM" id="MobiDB-lite"/>
    </source>
</evidence>
<evidence type="ECO:0000313" key="5">
    <source>
        <dbReference type="Proteomes" id="UP001159364"/>
    </source>
</evidence>
<evidence type="ECO:0000313" key="4">
    <source>
        <dbReference type="EMBL" id="KAJ8750625.1"/>
    </source>
</evidence>
<dbReference type="AlphaFoldDB" id="A0AAV8SEL4"/>
<feature type="compositionally biased region" description="Basic and acidic residues" evidence="1">
    <location>
        <begin position="46"/>
        <end position="56"/>
    </location>
</feature>
<reference evidence="4 5" key="1">
    <citation type="submission" date="2021-09" db="EMBL/GenBank/DDBJ databases">
        <title>Genomic insights and catalytic innovation underlie evolution of tropane alkaloids biosynthesis.</title>
        <authorList>
            <person name="Wang Y.-J."/>
            <person name="Tian T."/>
            <person name="Huang J.-P."/>
            <person name="Huang S.-X."/>
        </authorList>
    </citation>
    <scope>NUCLEOTIDE SEQUENCE [LARGE SCALE GENOMIC DNA]</scope>
    <source>
        <strain evidence="4">KIB-2018</strain>
        <tissue evidence="4">Leaf</tissue>
    </source>
</reference>
<feature type="region of interest" description="Disordered" evidence="1">
    <location>
        <begin position="116"/>
        <end position="227"/>
    </location>
</feature>
<accession>A0AAV8SEL4</accession>
<comment type="caution">
    <text evidence="4">The sequence shown here is derived from an EMBL/GenBank/DDBJ whole genome shotgun (WGS) entry which is preliminary data.</text>
</comment>
<evidence type="ECO:0000259" key="3">
    <source>
        <dbReference type="Pfam" id="PF23403"/>
    </source>
</evidence>
<dbReference type="Proteomes" id="UP001159364">
    <property type="component" value="Linkage Group LG11"/>
</dbReference>
<feature type="domain" description="LTI65/LTI78 N-terminal" evidence="3">
    <location>
        <begin position="57"/>
        <end position="114"/>
    </location>
</feature>
<keyword evidence="5" id="KW-1185">Reference proteome</keyword>
<feature type="region of interest" description="Disordered" evidence="1">
    <location>
        <begin position="250"/>
        <end position="277"/>
    </location>
</feature>
<protein>
    <submittedName>
        <fullName evidence="4">Uncharacterized protein</fullName>
    </submittedName>
</protein>
<evidence type="ECO:0000259" key="2">
    <source>
        <dbReference type="Pfam" id="PF23399"/>
    </source>
</evidence>
<name>A0AAV8SEL4_9ROSI</name>
<organism evidence="4 5">
    <name type="scientific">Erythroxylum novogranatense</name>
    <dbReference type="NCBI Taxonomy" id="1862640"/>
    <lineage>
        <taxon>Eukaryota</taxon>
        <taxon>Viridiplantae</taxon>
        <taxon>Streptophyta</taxon>
        <taxon>Embryophyta</taxon>
        <taxon>Tracheophyta</taxon>
        <taxon>Spermatophyta</taxon>
        <taxon>Magnoliopsida</taxon>
        <taxon>eudicotyledons</taxon>
        <taxon>Gunneridae</taxon>
        <taxon>Pentapetalae</taxon>
        <taxon>rosids</taxon>
        <taxon>fabids</taxon>
        <taxon>Malpighiales</taxon>
        <taxon>Erythroxylaceae</taxon>
        <taxon>Erythroxylum</taxon>
    </lineage>
</organism>
<dbReference type="Pfam" id="PF23403">
    <property type="entry name" value="LTI65_LTI78_N"/>
    <property type="match status" value="1"/>
</dbReference>
<dbReference type="PANTHER" id="PTHR33836:SF7">
    <property type="entry name" value="LOW-TEMPERATURE-INDUCED PROTEIN"/>
    <property type="match status" value="1"/>
</dbReference>
<dbReference type="PANTHER" id="PTHR33836">
    <property type="entry name" value="LOW-TEMPERATURE-INDUCED 65 KDA PROTEIN-RELATED"/>
    <property type="match status" value="1"/>
</dbReference>
<dbReference type="EMBL" id="JAIWQS010000011">
    <property type="protein sequence ID" value="KAJ8750625.1"/>
    <property type="molecule type" value="Genomic_DNA"/>
</dbReference>
<feature type="compositionally biased region" description="Basic residues" evidence="1">
    <location>
        <begin position="57"/>
        <end position="81"/>
    </location>
</feature>
<sequence>MTSQLDGMQRRGESSKTPAVPTFEQLLRGNSGDATRWSPRSTATTGKEHDMEDDHTPHKKSVLARVKEKAKKWRNSLSKKKHSEDGNTTPSWGVNMEDEEEDPEYLGAPMYESEMAPERYKESARQRPRAIPVISEKHVLKSSVNYDTPDKKSSPRSYKPISVQTCTSRQQEKDKSPKKQTVNVSGKPAHNTDSKTPGKIQILAASTSGTASPGPATLSPVKPPSTLSIETKNTAAFAPSAVDMKHANAVPGASDQAEPTPAPAAAETVDQASPREHIWDKGVSVKEYIMNKFEPGDDERALSQVISQVISPRKSPGDVGVVEKVRGVVASLLRNDAASSLNSHPPATNSPIPISTNAREVEEEETHGRILQAN</sequence>
<feature type="region of interest" description="Disordered" evidence="1">
    <location>
        <begin position="1"/>
        <end position="102"/>
    </location>
</feature>
<feature type="compositionally biased region" description="Low complexity" evidence="1">
    <location>
        <begin position="257"/>
        <end position="268"/>
    </location>
</feature>
<dbReference type="InterPro" id="IPR057059">
    <property type="entry name" value="LTI65/LTI78_PGEED"/>
</dbReference>
<feature type="compositionally biased region" description="Polar residues" evidence="1">
    <location>
        <begin position="338"/>
        <end position="358"/>
    </location>
</feature>